<evidence type="ECO:0000256" key="3">
    <source>
        <dbReference type="ARBA" id="ARBA00022833"/>
    </source>
</evidence>
<evidence type="ECO:0000256" key="2">
    <source>
        <dbReference type="ARBA" id="ARBA00022771"/>
    </source>
</evidence>
<keyword evidence="3" id="KW-0862">Zinc</keyword>
<sequence>MSVCHGTASDDDPLTPPPEVSDEIPDWWECSPQNCGDHHHELSLLDPHKLLEADHVGFTKHEWTCRGCGDDLPTVAMHLLPCGHALCRLCLEDVVLVHATRSIRSGGALIRACIVQAHAWHDRAIALQHSADANDNEKSNKKYEKQASEALKMAHDAWNEALELAGQTCCGVDMELGQWVGCMEPRTARLYFVVREALAAREWWRCGWPDCGELIGPRCAWMAREEDPRWYCVRCGGNSQQDRDSGGWRRPQYLVQAR</sequence>
<keyword evidence="2" id="KW-0863">Zinc-finger</keyword>
<dbReference type="InterPro" id="IPR017907">
    <property type="entry name" value="Znf_RING_CS"/>
</dbReference>
<gene>
    <name evidence="5" type="ORF">NKR23_g8502</name>
</gene>
<evidence type="ECO:0000313" key="6">
    <source>
        <dbReference type="Proteomes" id="UP001174694"/>
    </source>
</evidence>
<dbReference type="Proteomes" id="UP001174694">
    <property type="component" value="Unassembled WGS sequence"/>
</dbReference>
<protein>
    <recommendedName>
        <fullName evidence="7">RING-type domain-containing protein</fullName>
    </recommendedName>
</protein>
<evidence type="ECO:0008006" key="7">
    <source>
        <dbReference type="Google" id="ProtNLM"/>
    </source>
</evidence>
<comment type="caution">
    <text evidence="5">The sequence shown here is derived from an EMBL/GenBank/DDBJ whole genome shotgun (WGS) entry which is preliminary data.</text>
</comment>
<accession>A0AA38R8Y5</accession>
<organism evidence="5 6">
    <name type="scientific">Pleurostoma richardsiae</name>
    <dbReference type="NCBI Taxonomy" id="41990"/>
    <lineage>
        <taxon>Eukaryota</taxon>
        <taxon>Fungi</taxon>
        <taxon>Dikarya</taxon>
        <taxon>Ascomycota</taxon>
        <taxon>Pezizomycotina</taxon>
        <taxon>Sordariomycetes</taxon>
        <taxon>Sordariomycetidae</taxon>
        <taxon>Calosphaeriales</taxon>
        <taxon>Pleurostomataceae</taxon>
        <taxon>Pleurostoma</taxon>
    </lineage>
</organism>
<dbReference type="SUPFAM" id="SSF57850">
    <property type="entry name" value="RING/U-box"/>
    <property type="match status" value="1"/>
</dbReference>
<keyword evidence="1" id="KW-0479">Metal-binding</keyword>
<evidence type="ECO:0000256" key="1">
    <source>
        <dbReference type="ARBA" id="ARBA00022723"/>
    </source>
</evidence>
<dbReference type="AlphaFoldDB" id="A0AA38R8Y5"/>
<feature type="region of interest" description="Disordered" evidence="4">
    <location>
        <begin position="1"/>
        <end position="21"/>
    </location>
</feature>
<name>A0AA38R8Y5_9PEZI</name>
<keyword evidence="6" id="KW-1185">Reference proteome</keyword>
<dbReference type="PROSITE" id="PS00518">
    <property type="entry name" value="ZF_RING_1"/>
    <property type="match status" value="1"/>
</dbReference>
<evidence type="ECO:0000313" key="5">
    <source>
        <dbReference type="EMBL" id="KAJ9138357.1"/>
    </source>
</evidence>
<reference evidence="5" key="1">
    <citation type="submission" date="2022-07" db="EMBL/GenBank/DDBJ databases">
        <title>Fungi with potential for degradation of polypropylene.</title>
        <authorList>
            <person name="Gostincar C."/>
        </authorList>
    </citation>
    <scope>NUCLEOTIDE SEQUENCE</scope>
    <source>
        <strain evidence="5">EXF-13308</strain>
    </source>
</reference>
<dbReference type="GO" id="GO:0008270">
    <property type="term" value="F:zinc ion binding"/>
    <property type="evidence" value="ECO:0007669"/>
    <property type="project" value="UniProtKB-KW"/>
</dbReference>
<evidence type="ECO:0000256" key="4">
    <source>
        <dbReference type="SAM" id="MobiDB-lite"/>
    </source>
</evidence>
<proteinExistence type="predicted"/>
<dbReference type="EMBL" id="JANBVO010000030">
    <property type="protein sequence ID" value="KAJ9138357.1"/>
    <property type="molecule type" value="Genomic_DNA"/>
</dbReference>